<gene>
    <name evidence="2" type="ORF">ENH_00078870</name>
</gene>
<evidence type="ECO:0000256" key="1">
    <source>
        <dbReference type="SAM" id="SignalP"/>
    </source>
</evidence>
<name>U6N1R6_9EIME</name>
<dbReference type="EMBL" id="HG725877">
    <property type="protein sequence ID" value="CDJ70142.1"/>
    <property type="molecule type" value="Genomic_DNA"/>
</dbReference>
<feature type="signal peptide" evidence="1">
    <location>
        <begin position="1"/>
        <end position="26"/>
    </location>
</feature>
<organism evidence="2 3">
    <name type="scientific">Eimeria necatrix</name>
    <dbReference type="NCBI Taxonomy" id="51315"/>
    <lineage>
        <taxon>Eukaryota</taxon>
        <taxon>Sar</taxon>
        <taxon>Alveolata</taxon>
        <taxon>Apicomplexa</taxon>
        <taxon>Conoidasida</taxon>
        <taxon>Coccidia</taxon>
        <taxon>Eucoccidiorida</taxon>
        <taxon>Eimeriorina</taxon>
        <taxon>Eimeriidae</taxon>
        <taxon>Eimeria</taxon>
    </lineage>
</organism>
<feature type="chain" id="PRO_5004674256" evidence="1">
    <location>
        <begin position="27"/>
        <end position="266"/>
    </location>
</feature>
<keyword evidence="1" id="KW-0732">Signal</keyword>
<protein>
    <submittedName>
        <fullName evidence="2">SAG family member</fullName>
    </submittedName>
</protein>
<keyword evidence="3" id="KW-1185">Reference proteome</keyword>
<reference evidence="2" key="1">
    <citation type="submission" date="2013-10" db="EMBL/GenBank/DDBJ databases">
        <title>Genomic analysis of the causative agents of coccidiosis in chickens.</title>
        <authorList>
            <person name="Reid A.J."/>
            <person name="Blake D."/>
            <person name="Billington K."/>
            <person name="Browne H."/>
            <person name="Dunn M."/>
            <person name="Hung S."/>
            <person name="Kawahara F."/>
            <person name="Miranda-Saavedra D."/>
            <person name="Mourier T."/>
            <person name="Nagra H."/>
            <person name="Otto T.D."/>
            <person name="Rawlings N."/>
            <person name="Sanchez A."/>
            <person name="Sanders M."/>
            <person name="Subramaniam C."/>
            <person name="Tay Y."/>
            <person name="Dear P."/>
            <person name="Doerig C."/>
            <person name="Gruber A."/>
            <person name="Parkinson J."/>
            <person name="Shirley M."/>
            <person name="Wan K.L."/>
            <person name="Berriman M."/>
            <person name="Tomley F."/>
            <person name="Pain A."/>
        </authorList>
    </citation>
    <scope>NUCLEOTIDE SEQUENCE [LARGE SCALE GENOMIC DNA]</scope>
    <source>
        <strain evidence="2">Houghton</strain>
    </source>
</reference>
<accession>U6N1R6</accession>
<dbReference type="AlphaFoldDB" id="U6N1R6"/>
<dbReference type="Proteomes" id="UP000030754">
    <property type="component" value="Unassembled WGS sequence"/>
</dbReference>
<dbReference type="GeneID" id="25478017"/>
<dbReference type="OrthoDB" id="345479at2759"/>
<evidence type="ECO:0000313" key="3">
    <source>
        <dbReference type="Proteomes" id="UP000030754"/>
    </source>
</evidence>
<dbReference type="VEuPathDB" id="ToxoDB:ENH_00078870"/>
<dbReference type="Pfam" id="PF11054">
    <property type="entry name" value="Surface_antigen"/>
    <property type="match status" value="1"/>
</dbReference>
<dbReference type="InterPro" id="IPR021288">
    <property type="entry name" value="Surface_antigen"/>
</dbReference>
<proteinExistence type="predicted"/>
<evidence type="ECO:0000313" key="2">
    <source>
        <dbReference type="EMBL" id="CDJ70142.1"/>
    </source>
</evidence>
<dbReference type="RefSeq" id="XP_013438608.1">
    <property type="nucleotide sequence ID" value="XM_013583154.1"/>
</dbReference>
<reference evidence="2" key="2">
    <citation type="submission" date="2013-10" db="EMBL/GenBank/DDBJ databases">
        <authorList>
            <person name="Aslett M."/>
        </authorList>
    </citation>
    <scope>NUCLEOTIDE SEQUENCE [LARGE SCALE GENOMIC DNA]</scope>
    <source>
        <strain evidence="2">Houghton</strain>
    </source>
</reference>
<sequence>MGQMAPFKRLPVFGASLLLAATQKAGQTIDLEPVSYSVSLGRDGLCLGEVNAARLQAGLAEFAQPGPDNTAARLPAADPVDPWKPLCEGLIRMPEDNTSGKGTENQTSLGGTTYARMPVVSTEPDCTATVNHWKAAFKNFSGLPPSREKSADLYGDPDNVSFVALYNPSPNAYADCRVVTCNELENKPYVDLSSHTVKSNFLPTGNSAHALICLTTPDVLQTGEADPFTQKQWDQIKASLGNSSQATLPSATILFAALFFAALWSL</sequence>